<accession>A0A1I7Z6B3</accession>
<feature type="region of interest" description="Disordered" evidence="1">
    <location>
        <begin position="46"/>
        <end position="74"/>
    </location>
</feature>
<sequence>MPKHTTNPPIRSDELSSLHAICAQAANPPTQRQHVRKTVVCARCSDGMTTKDKQRRQGQNNASAMSQWRTSDPTCVSARIRSAVSGPKSEPKRSSQKRTLNTLAFRLVTDSFMGQILHGNLACDKGQKPSET</sequence>
<evidence type="ECO:0000313" key="3">
    <source>
        <dbReference type="WBParaSite" id="L893_g23283.t1"/>
    </source>
</evidence>
<dbReference type="WBParaSite" id="L893_g23283.t1">
    <property type="protein sequence ID" value="L893_g23283.t1"/>
    <property type="gene ID" value="L893_g23283"/>
</dbReference>
<organism evidence="2 3">
    <name type="scientific">Steinernema glaseri</name>
    <dbReference type="NCBI Taxonomy" id="37863"/>
    <lineage>
        <taxon>Eukaryota</taxon>
        <taxon>Metazoa</taxon>
        <taxon>Ecdysozoa</taxon>
        <taxon>Nematoda</taxon>
        <taxon>Chromadorea</taxon>
        <taxon>Rhabditida</taxon>
        <taxon>Tylenchina</taxon>
        <taxon>Panagrolaimomorpha</taxon>
        <taxon>Strongyloidoidea</taxon>
        <taxon>Steinernematidae</taxon>
        <taxon>Steinernema</taxon>
    </lineage>
</organism>
<name>A0A1I7Z6B3_9BILA</name>
<evidence type="ECO:0000313" key="2">
    <source>
        <dbReference type="Proteomes" id="UP000095287"/>
    </source>
</evidence>
<evidence type="ECO:0000256" key="1">
    <source>
        <dbReference type="SAM" id="MobiDB-lite"/>
    </source>
</evidence>
<proteinExistence type="predicted"/>
<feature type="compositionally biased region" description="Polar residues" evidence="1">
    <location>
        <begin position="57"/>
        <end position="74"/>
    </location>
</feature>
<keyword evidence="2" id="KW-1185">Reference proteome</keyword>
<protein>
    <submittedName>
        <fullName evidence="3">Stc1 domain-containing protein</fullName>
    </submittedName>
</protein>
<dbReference type="Proteomes" id="UP000095287">
    <property type="component" value="Unplaced"/>
</dbReference>
<dbReference type="AlphaFoldDB" id="A0A1I7Z6B3"/>
<reference evidence="3" key="1">
    <citation type="submission" date="2016-11" db="UniProtKB">
        <authorList>
            <consortium name="WormBaseParasite"/>
        </authorList>
    </citation>
    <scope>IDENTIFICATION</scope>
</reference>